<evidence type="ECO:0000313" key="8">
    <source>
        <dbReference type="EMBL" id="RST96014.1"/>
    </source>
</evidence>
<dbReference type="SUPFAM" id="SSF55729">
    <property type="entry name" value="Acyl-CoA N-acyltransferases (Nat)"/>
    <property type="match status" value="1"/>
</dbReference>
<keyword evidence="6" id="KW-1133">Transmembrane helix</keyword>
<evidence type="ECO:0000256" key="4">
    <source>
        <dbReference type="ARBA" id="ARBA00023315"/>
    </source>
</evidence>
<sequence>MLIDDPNIVSIDKLNSNQKALLEAFSCGKDSIDDYLKNVAIDDFNYGITRTFCFFEYDEINNKDTKMLGYFSLTVDRVAVVKSSKINNKLEKTDNYVQRNYVPGIQIHHFAVKDDLQKDGLGRDLMDYVFILIYYQVLVYVGACLITVQSEKDVTGFYEAIGFEKTGDSRQTANVSMAIIIKELFE</sequence>
<evidence type="ECO:0000256" key="6">
    <source>
        <dbReference type="SAM" id="Phobius"/>
    </source>
</evidence>
<proteinExistence type="predicted"/>
<dbReference type="RefSeq" id="WP_125984832.1">
    <property type="nucleotide sequence ID" value="NZ_NGJS01000029.1"/>
</dbReference>
<dbReference type="OrthoDB" id="2242710at2"/>
<dbReference type="Gene3D" id="3.40.630.30">
    <property type="match status" value="1"/>
</dbReference>
<accession>A0A429ZQL4</accession>
<evidence type="ECO:0000256" key="1">
    <source>
        <dbReference type="ARBA" id="ARBA00022491"/>
    </source>
</evidence>
<evidence type="ECO:0000256" key="3">
    <source>
        <dbReference type="ARBA" id="ARBA00022679"/>
    </source>
</evidence>
<dbReference type="GO" id="GO:0016747">
    <property type="term" value="F:acyltransferase activity, transferring groups other than amino-acyl groups"/>
    <property type="evidence" value="ECO:0007669"/>
    <property type="project" value="InterPro"/>
</dbReference>
<keyword evidence="3" id="KW-0808">Transferase</keyword>
<feature type="domain" description="N-acetyltransferase" evidence="7">
    <location>
        <begin position="106"/>
        <end position="177"/>
    </location>
</feature>
<keyword evidence="6" id="KW-0812">Transmembrane</keyword>
<dbReference type="Pfam" id="PF13673">
    <property type="entry name" value="Acetyltransf_10"/>
    <property type="match status" value="1"/>
</dbReference>
<reference evidence="8 9" key="1">
    <citation type="submission" date="2017-05" db="EMBL/GenBank/DDBJ databases">
        <title>Vagococcus spp. assemblies.</title>
        <authorList>
            <person name="Gulvik C.A."/>
        </authorList>
    </citation>
    <scope>NUCLEOTIDE SEQUENCE [LARGE SCALE GENOMIC DNA]</scope>
    <source>
        <strain evidence="8 9">SS1995</strain>
    </source>
</reference>
<comment type="caution">
    <text evidence="8">The sequence shown here is derived from an EMBL/GenBank/DDBJ whole genome shotgun (WGS) entry which is preliminary data.</text>
</comment>
<gene>
    <name evidence="8" type="ORF">CBF37_11255</name>
</gene>
<dbReference type="Proteomes" id="UP000287857">
    <property type="component" value="Unassembled WGS sequence"/>
</dbReference>
<evidence type="ECO:0000259" key="7">
    <source>
        <dbReference type="Pfam" id="PF13673"/>
    </source>
</evidence>
<name>A0A429ZQL4_9ENTE</name>
<dbReference type="InterPro" id="IPR000182">
    <property type="entry name" value="GNAT_dom"/>
</dbReference>
<feature type="transmembrane region" description="Helical" evidence="6">
    <location>
        <begin position="128"/>
        <end position="148"/>
    </location>
</feature>
<dbReference type="PANTHER" id="PTHR36449:SF1">
    <property type="entry name" value="ACETYLTRANSFERASE"/>
    <property type="match status" value="1"/>
</dbReference>
<evidence type="ECO:0000256" key="5">
    <source>
        <dbReference type="ARBA" id="ARBA00049880"/>
    </source>
</evidence>
<keyword evidence="4" id="KW-0012">Acyltransferase</keyword>
<keyword evidence="2" id="KW-1277">Toxin-antitoxin system</keyword>
<protein>
    <recommendedName>
        <fullName evidence="7">N-acetyltransferase domain-containing protein</fullName>
    </recommendedName>
</protein>
<keyword evidence="1" id="KW-0678">Repressor</keyword>
<comment type="catalytic activity">
    <reaction evidence="5">
        <text>glycyl-tRNA(Gly) + acetyl-CoA = N-acetylglycyl-tRNA(Gly) + CoA + H(+)</text>
        <dbReference type="Rhea" id="RHEA:81867"/>
        <dbReference type="Rhea" id="RHEA-COMP:9683"/>
        <dbReference type="Rhea" id="RHEA-COMP:19766"/>
        <dbReference type="ChEBI" id="CHEBI:15378"/>
        <dbReference type="ChEBI" id="CHEBI:57287"/>
        <dbReference type="ChEBI" id="CHEBI:57288"/>
        <dbReference type="ChEBI" id="CHEBI:78522"/>
        <dbReference type="ChEBI" id="CHEBI:232036"/>
    </reaction>
</comment>
<evidence type="ECO:0000313" key="9">
    <source>
        <dbReference type="Proteomes" id="UP000287857"/>
    </source>
</evidence>
<dbReference type="PANTHER" id="PTHR36449">
    <property type="entry name" value="ACETYLTRANSFERASE-RELATED"/>
    <property type="match status" value="1"/>
</dbReference>
<keyword evidence="9" id="KW-1185">Reference proteome</keyword>
<evidence type="ECO:0000256" key="2">
    <source>
        <dbReference type="ARBA" id="ARBA00022649"/>
    </source>
</evidence>
<dbReference type="InterPro" id="IPR016181">
    <property type="entry name" value="Acyl_CoA_acyltransferase"/>
</dbReference>
<dbReference type="AlphaFoldDB" id="A0A429ZQL4"/>
<organism evidence="8 9">
    <name type="scientific">Vagococcus vulneris</name>
    <dbReference type="NCBI Taxonomy" id="1977869"/>
    <lineage>
        <taxon>Bacteria</taxon>
        <taxon>Bacillati</taxon>
        <taxon>Bacillota</taxon>
        <taxon>Bacilli</taxon>
        <taxon>Lactobacillales</taxon>
        <taxon>Enterococcaceae</taxon>
        <taxon>Vagococcus</taxon>
    </lineage>
</organism>
<dbReference type="EMBL" id="NGJS01000029">
    <property type="protein sequence ID" value="RST96014.1"/>
    <property type="molecule type" value="Genomic_DNA"/>
</dbReference>
<keyword evidence="6" id="KW-0472">Membrane</keyword>